<dbReference type="PANTHER" id="PTHR22683">
    <property type="entry name" value="SPORULATION PROTEIN RELATED"/>
    <property type="match status" value="1"/>
</dbReference>
<evidence type="ECO:0000259" key="2">
    <source>
        <dbReference type="SMART" id="SM00843"/>
    </source>
</evidence>
<feature type="region of interest" description="Disordered" evidence="1">
    <location>
        <begin position="1"/>
        <end position="28"/>
    </location>
</feature>
<dbReference type="EMBL" id="CP059573">
    <property type="protein sequence ID" value="QXJ27075.1"/>
    <property type="molecule type" value="Genomic_DNA"/>
</dbReference>
<dbReference type="InterPro" id="IPR050206">
    <property type="entry name" value="FtsK/SpoIIIE/SftA"/>
</dbReference>
<dbReference type="Pfam" id="PF13412">
    <property type="entry name" value="HTH_24"/>
    <property type="match status" value="1"/>
</dbReference>
<dbReference type="SUPFAM" id="SSF46785">
    <property type="entry name" value="Winged helix' DNA-binding domain"/>
    <property type="match status" value="2"/>
</dbReference>
<dbReference type="Pfam" id="PF09397">
    <property type="entry name" value="FtsK_gamma"/>
    <property type="match status" value="1"/>
</dbReference>
<evidence type="ECO:0000256" key="1">
    <source>
        <dbReference type="SAM" id="MobiDB-lite"/>
    </source>
</evidence>
<keyword evidence="4" id="KW-1185">Reference proteome</keyword>
<sequence>MGGPDGEGQDALGGGRGHGPDGGQAEAGAAALAGAEALLAVLTADGGPLEWEALAERTGQARATIYRHARRLVADGRIRVVPAGGWQIVPADGPDTSADGTAPAVAAATPDGEEAELLACAVELVVSTQFGSTSMLQRKLRVGYRQASALMDAMFVRGLVGPSHGSAPCEVLVTPDELPAVLAGLRAGR</sequence>
<geneLocation type="plasmid" evidence="3 4">
    <name>pAGRA3207_1</name>
</geneLocation>
<reference evidence="3" key="1">
    <citation type="submission" date="2020-07" db="EMBL/GenBank/DDBJ databases">
        <authorList>
            <person name="Tarantini F.S."/>
            <person name="Hong K.W."/>
            <person name="Chan K.G."/>
        </authorList>
    </citation>
    <scope>NUCLEOTIDE SEQUENCE</scope>
    <source>
        <strain evidence="3">32-07</strain>
        <plasmid evidence="3">pAGRA3207_1</plasmid>
    </source>
</reference>
<evidence type="ECO:0000313" key="4">
    <source>
        <dbReference type="Proteomes" id="UP001049518"/>
    </source>
</evidence>
<feature type="domain" description="FtsK gamma" evidence="2">
    <location>
        <begin position="111"/>
        <end position="176"/>
    </location>
</feature>
<protein>
    <submittedName>
        <fullName evidence="3">Winged helix-turn-helix transcriptional regulator</fullName>
    </submittedName>
</protein>
<dbReference type="InterPro" id="IPR036390">
    <property type="entry name" value="WH_DNA-bd_sf"/>
</dbReference>
<gene>
    <name evidence="3" type="ORF">AGRA3207_007871</name>
</gene>
<dbReference type="InterPro" id="IPR018541">
    <property type="entry name" value="Ftsk_gamma"/>
</dbReference>
<dbReference type="PANTHER" id="PTHR22683:SF41">
    <property type="entry name" value="DNA TRANSLOCASE FTSK"/>
    <property type="match status" value="1"/>
</dbReference>
<organism evidence="3 4">
    <name type="scientific">Actinomadura graeca</name>
    <dbReference type="NCBI Taxonomy" id="2750812"/>
    <lineage>
        <taxon>Bacteria</taxon>
        <taxon>Bacillati</taxon>
        <taxon>Actinomycetota</taxon>
        <taxon>Actinomycetes</taxon>
        <taxon>Streptosporangiales</taxon>
        <taxon>Thermomonosporaceae</taxon>
        <taxon>Actinomadura</taxon>
    </lineage>
</organism>
<evidence type="ECO:0000313" key="3">
    <source>
        <dbReference type="EMBL" id="QXJ27075.1"/>
    </source>
</evidence>
<proteinExistence type="predicted"/>
<dbReference type="Gene3D" id="1.10.10.10">
    <property type="entry name" value="Winged helix-like DNA-binding domain superfamily/Winged helix DNA-binding domain"/>
    <property type="match status" value="2"/>
</dbReference>
<keyword evidence="3" id="KW-0614">Plasmid</keyword>
<dbReference type="SMART" id="SM00843">
    <property type="entry name" value="Ftsk_gamma"/>
    <property type="match status" value="1"/>
</dbReference>
<name>A0ABX8R7L8_9ACTN</name>
<accession>A0ABX8R7L8</accession>
<feature type="compositionally biased region" description="Gly residues" evidence="1">
    <location>
        <begin position="1"/>
        <end position="22"/>
    </location>
</feature>
<dbReference type="InterPro" id="IPR036388">
    <property type="entry name" value="WH-like_DNA-bd_sf"/>
</dbReference>
<dbReference type="Proteomes" id="UP001049518">
    <property type="component" value="Plasmid pAGRA3207_1"/>
</dbReference>